<feature type="region of interest" description="Disordered" evidence="5">
    <location>
        <begin position="212"/>
        <end position="248"/>
    </location>
</feature>
<feature type="compositionally biased region" description="Basic residues" evidence="5">
    <location>
        <begin position="1"/>
        <end position="16"/>
    </location>
</feature>
<feature type="compositionally biased region" description="Basic and acidic residues" evidence="5">
    <location>
        <begin position="359"/>
        <end position="371"/>
    </location>
</feature>
<keyword evidence="3" id="KW-0804">Transcription</keyword>
<dbReference type="Proteomes" id="UP000566819">
    <property type="component" value="Unassembled WGS sequence"/>
</dbReference>
<feature type="compositionally biased region" description="Basic and acidic residues" evidence="5">
    <location>
        <begin position="118"/>
        <end position="165"/>
    </location>
</feature>
<dbReference type="EMBL" id="JAAMPI010002183">
    <property type="protein sequence ID" value="KAF4617085.1"/>
    <property type="molecule type" value="Genomic_DNA"/>
</dbReference>
<feature type="compositionally biased region" description="Low complexity" evidence="5">
    <location>
        <begin position="67"/>
        <end position="77"/>
    </location>
</feature>
<evidence type="ECO:0000256" key="4">
    <source>
        <dbReference type="ARBA" id="ARBA00023242"/>
    </source>
</evidence>
<dbReference type="OrthoDB" id="5836119at2759"/>
<comment type="subcellular location">
    <subcellularLocation>
        <location evidence="1">Nucleus</location>
    </subcellularLocation>
</comment>
<feature type="compositionally biased region" description="Basic and acidic residues" evidence="5">
    <location>
        <begin position="383"/>
        <end position="400"/>
    </location>
</feature>
<name>A0A8H4VQX9_9HELO</name>
<evidence type="ECO:0000313" key="6">
    <source>
        <dbReference type="EMBL" id="KAF4617085.1"/>
    </source>
</evidence>
<keyword evidence="4" id="KW-0539">Nucleus</keyword>
<feature type="compositionally biased region" description="Basic and acidic residues" evidence="5">
    <location>
        <begin position="423"/>
        <end position="435"/>
    </location>
</feature>
<dbReference type="GO" id="GO:0042797">
    <property type="term" value="P:tRNA transcription by RNA polymerase III"/>
    <property type="evidence" value="ECO:0007669"/>
    <property type="project" value="TreeGrafter"/>
</dbReference>
<evidence type="ECO:0000256" key="3">
    <source>
        <dbReference type="ARBA" id="ARBA00023163"/>
    </source>
</evidence>
<protein>
    <submittedName>
        <fullName evidence="6">Uncharacterized protein</fullName>
    </submittedName>
</protein>
<accession>A0A8H4VQX9</accession>
<dbReference type="PANTHER" id="PTHR13408">
    <property type="entry name" value="DNA-DIRECTED RNA POLYMERASE III"/>
    <property type="match status" value="1"/>
</dbReference>
<feature type="compositionally biased region" description="Gly residues" evidence="5">
    <location>
        <begin position="103"/>
        <end position="113"/>
    </location>
</feature>
<feature type="compositionally biased region" description="Basic and acidic residues" evidence="5">
    <location>
        <begin position="471"/>
        <end position="480"/>
    </location>
</feature>
<dbReference type="PANTHER" id="PTHR13408:SF0">
    <property type="entry name" value="DNA-DIRECTED RNA POLYMERASE III SUBUNIT RPC4"/>
    <property type="match status" value="1"/>
</dbReference>
<dbReference type="InterPro" id="IPR007811">
    <property type="entry name" value="RPC4"/>
</dbReference>
<dbReference type="AlphaFoldDB" id="A0A8H4VQX9"/>
<sequence length="603" mass="65176">MPPKAARGRGRGRGRGKAPAEPPVVPPPTQEASQSQPTIEEPSPPVAAPRITTPHDDLYDDAPDPSPNSSPATVPTETPAPTPNRPSILRPDSSNASESSSRGGRGGPGGVGRGRGRPAGESKFKPRAIRRDQSERDRLAEEDMKRKSEALRQEEADAERKEKAANRGRGFRGGRGRGDVMGRRGGRGNSASGLFGVAPEAMMRHREGEFTPIRAGGWTAGSGASGSRVKGEGGARSGPSGSGDYNSAYKGQGKNFFYEPSYPGFDGDDTPRIDIERINLVSDSDDEPVITSIRPVNKGKSKASKGGLKPIRLTREEHKERVTIVNTTSESSEPKVKKDDEMEIDENRSTRVVAIGDGVRVKREPSIELEYRPPAQDPPSPELHNRPEKSTKIDLSPAKEKKARQHSKKEVKPVLLTEEDKAEYERHLEDVRVLAEELGGMQTARDPDGDVAMGGADDEDHDKNGRKQSKEKKDDDKDVEVTGSASKPNESSKEVKVKTEEAPAVVVKAEEEETKESNDVVDEEGWIGKLIVRESGRVELSWGGTSMVVGRGVSAGFLSTGVMVDSLEKGVHYPNGEKPEGKALSMGQIMGKFVVVPDWEKMS</sequence>
<organism evidence="6 7">
    <name type="scientific">Cudoniella acicularis</name>
    <dbReference type="NCBI Taxonomy" id="354080"/>
    <lineage>
        <taxon>Eukaryota</taxon>
        <taxon>Fungi</taxon>
        <taxon>Dikarya</taxon>
        <taxon>Ascomycota</taxon>
        <taxon>Pezizomycotina</taxon>
        <taxon>Leotiomycetes</taxon>
        <taxon>Helotiales</taxon>
        <taxon>Tricladiaceae</taxon>
        <taxon>Cudoniella</taxon>
    </lineage>
</organism>
<reference evidence="6 7" key="1">
    <citation type="submission" date="2020-03" db="EMBL/GenBank/DDBJ databases">
        <title>Draft Genome Sequence of Cudoniella acicularis.</title>
        <authorList>
            <person name="Buettner E."/>
            <person name="Kellner H."/>
        </authorList>
    </citation>
    <scope>NUCLEOTIDE SEQUENCE [LARGE SCALE GENOMIC DNA]</scope>
    <source>
        <strain evidence="6 7">DSM 108380</strain>
    </source>
</reference>
<dbReference type="GO" id="GO:0003677">
    <property type="term" value="F:DNA binding"/>
    <property type="evidence" value="ECO:0007669"/>
    <property type="project" value="InterPro"/>
</dbReference>
<feature type="compositionally biased region" description="Basic and acidic residues" evidence="5">
    <location>
        <begin position="313"/>
        <end position="322"/>
    </location>
</feature>
<evidence type="ECO:0000256" key="5">
    <source>
        <dbReference type="SAM" id="MobiDB-lite"/>
    </source>
</evidence>
<evidence type="ECO:0000313" key="7">
    <source>
        <dbReference type="Proteomes" id="UP000566819"/>
    </source>
</evidence>
<keyword evidence="7" id="KW-1185">Reference proteome</keyword>
<evidence type="ECO:0000256" key="1">
    <source>
        <dbReference type="ARBA" id="ARBA00004123"/>
    </source>
</evidence>
<dbReference type="Pfam" id="PF05132">
    <property type="entry name" value="RNA_pol_Rpc4"/>
    <property type="match status" value="1"/>
</dbReference>
<comment type="caution">
    <text evidence="6">The sequence shown here is derived from an EMBL/GenBank/DDBJ whole genome shotgun (WGS) entry which is preliminary data.</text>
</comment>
<feature type="region of interest" description="Disordered" evidence="5">
    <location>
        <begin position="1"/>
        <end position="198"/>
    </location>
</feature>
<feature type="compositionally biased region" description="Basic and acidic residues" evidence="5">
    <location>
        <begin position="332"/>
        <end position="349"/>
    </location>
</feature>
<proteinExistence type="predicted"/>
<feature type="compositionally biased region" description="Pro residues" evidence="5">
    <location>
        <begin position="20"/>
        <end position="29"/>
    </location>
</feature>
<gene>
    <name evidence="6" type="ORF">G7Y89_g15063</name>
</gene>
<feature type="compositionally biased region" description="Basic and acidic residues" evidence="5">
    <location>
        <begin position="490"/>
        <end position="501"/>
    </location>
</feature>
<feature type="compositionally biased region" description="Low complexity" evidence="5">
    <location>
        <begin position="90"/>
        <end position="102"/>
    </location>
</feature>
<evidence type="ECO:0000256" key="2">
    <source>
        <dbReference type="ARBA" id="ARBA00022478"/>
    </source>
</evidence>
<dbReference type="GO" id="GO:0005666">
    <property type="term" value="C:RNA polymerase III complex"/>
    <property type="evidence" value="ECO:0007669"/>
    <property type="project" value="InterPro"/>
</dbReference>
<feature type="region of interest" description="Disordered" evidence="5">
    <location>
        <begin position="291"/>
        <end position="502"/>
    </location>
</feature>
<keyword evidence="2" id="KW-0240">DNA-directed RNA polymerase</keyword>